<protein>
    <recommendedName>
        <fullName evidence="5">Tyr recombinase domain-containing protein</fullName>
    </recommendedName>
</protein>
<evidence type="ECO:0000313" key="7">
    <source>
        <dbReference type="Proteomes" id="UP000683360"/>
    </source>
</evidence>
<dbReference type="EMBL" id="CAJPWZ010000573">
    <property type="protein sequence ID" value="CAG2196792.1"/>
    <property type="molecule type" value="Genomic_DNA"/>
</dbReference>
<dbReference type="Gene3D" id="1.10.443.10">
    <property type="entry name" value="Intergrase catalytic core"/>
    <property type="match status" value="1"/>
</dbReference>
<sequence length="654" mass="74216">MVGGRLKNIPIMILLTIVRMPPSYGQPSSEPPRRGRLPMPEINPHNHLFSVLDQEFSTACLITSFFSALKTTVSAKSSIQDHNFKTTDKTSLQEQTLPATTVTCQGISSSSAPTQPNYNVDNQRPLQSPTQNLSTNSSKVEYSNFILLDEQSEFDNNVCFKSKTVKNSLKNCLEFWRDTLKPSDFILNVIEYGYRLEFVSLPQKTFLRNNKSAFDHSDFTESAIKELLKKDLVSEVYQSGLFTDASDHAGAGILLDESSETFHCMWDDFNKAQSSTFRELKAVELLLKTMGSKLENKFVKLYSDNQNVIRIVQVGNSTRLVSHWKDLEKYKFHPYLSGSVHALPAIVKNARATATNKKYDLYFEKFRKWCIQNYFSYLPASVSSVALFLGGLIQQKVSVSVLEAYFYSINWQHKISLNINPCLDDFLTLILEGGKRTLGKPLNKKEPITKDILLKLVRHYTVEKHNLLFLRTCVLCLLGFSGFLRFSELANIRMCDLDFQSNFLEIKIPKSKTDLYRRGNSVVIAKTRNELCPVFWLRKYIALAGIIEKSDEFLFTAINFMKISGEYKATNKSKSLSYTRCREILRSALKDIGLDSSLYALHSLRSGGVSAAANNKVPDRLLKVHGRWATDRAKDGYIKDSIEQKLLVSLNLGL</sequence>
<comment type="caution">
    <text evidence="6">The sequence shown here is derived from an EMBL/GenBank/DDBJ whole genome shotgun (WGS) entry which is preliminary data.</text>
</comment>
<evidence type="ECO:0000313" key="6">
    <source>
        <dbReference type="EMBL" id="CAG2196792.1"/>
    </source>
</evidence>
<evidence type="ECO:0000256" key="4">
    <source>
        <dbReference type="SAM" id="SignalP"/>
    </source>
</evidence>
<dbReference type="GO" id="GO:0006310">
    <property type="term" value="P:DNA recombination"/>
    <property type="evidence" value="ECO:0007669"/>
    <property type="project" value="UniProtKB-KW"/>
</dbReference>
<feature type="chain" id="PRO_5035763975" description="Tyr recombinase domain-containing protein" evidence="4">
    <location>
        <begin position="26"/>
        <end position="654"/>
    </location>
</feature>
<feature type="domain" description="Tyr recombinase" evidence="5">
    <location>
        <begin position="443"/>
        <end position="650"/>
    </location>
</feature>
<keyword evidence="1" id="KW-0238">DNA-binding</keyword>
<feature type="region of interest" description="Disordered" evidence="3">
    <location>
        <begin position="105"/>
        <end position="135"/>
    </location>
</feature>
<evidence type="ECO:0000256" key="2">
    <source>
        <dbReference type="ARBA" id="ARBA00023172"/>
    </source>
</evidence>
<dbReference type="PANTHER" id="PTHR34605:SF6">
    <property type="entry name" value="TYR RECOMBINASE DOMAIN-CONTAINING PROTEIN"/>
    <property type="match status" value="1"/>
</dbReference>
<organism evidence="6 7">
    <name type="scientific">Mytilus edulis</name>
    <name type="common">Blue mussel</name>
    <dbReference type="NCBI Taxonomy" id="6550"/>
    <lineage>
        <taxon>Eukaryota</taxon>
        <taxon>Metazoa</taxon>
        <taxon>Spiralia</taxon>
        <taxon>Lophotrochozoa</taxon>
        <taxon>Mollusca</taxon>
        <taxon>Bivalvia</taxon>
        <taxon>Autobranchia</taxon>
        <taxon>Pteriomorphia</taxon>
        <taxon>Mytilida</taxon>
        <taxon>Mytiloidea</taxon>
        <taxon>Mytilidae</taxon>
        <taxon>Mytilinae</taxon>
        <taxon>Mytilus</taxon>
    </lineage>
</organism>
<dbReference type="InterPro" id="IPR010998">
    <property type="entry name" value="Integrase_recombinase_N"/>
</dbReference>
<accession>A0A8S3QV39</accession>
<dbReference type="InterPro" id="IPR013762">
    <property type="entry name" value="Integrase-like_cat_sf"/>
</dbReference>
<keyword evidence="2" id="KW-0233">DNA recombination</keyword>
<dbReference type="InterPro" id="IPR002104">
    <property type="entry name" value="Integrase_catalytic"/>
</dbReference>
<name>A0A8S3QV39_MYTED</name>
<dbReference type="OrthoDB" id="6153853at2759"/>
<gene>
    <name evidence="6" type="ORF">MEDL_11653</name>
</gene>
<dbReference type="SUPFAM" id="SSF47823">
    <property type="entry name" value="lambda integrase-like, N-terminal domain"/>
    <property type="match status" value="1"/>
</dbReference>
<reference evidence="6" key="1">
    <citation type="submission" date="2021-03" db="EMBL/GenBank/DDBJ databases">
        <authorList>
            <person name="Bekaert M."/>
        </authorList>
    </citation>
    <scope>NUCLEOTIDE SEQUENCE</scope>
</reference>
<dbReference type="Gene3D" id="1.10.150.130">
    <property type="match status" value="1"/>
</dbReference>
<keyword evidence="4" id="KW-0732">Signal</keyword>
<feature type="signal peptide" evidence="4">
    <location>
        <begin position="1"/>
        <end position="25"/>
    </location>
</feature>
<evidence type="ECO:0000259" key="5">
    <source>
        <dbReference type="PROSITE" id="PS51898"/>
    </source>
</evidence>
<keyword evidence="7" id="KW-1185">Reference proteome</keyword>
<dbReference type="GO" id="GO:0015074">
    <property type="term" value="P:DNA integration"/>
    <property type="evidence" value="ECO:0007669"/>
    <property type="project" value="InterPro"/>
</dbReference>
<evidence type="ECO:0000256" key="3">
    <source>
        <dbReference type="SAM" id="MobiDB-lite"/>
    </source>
</evidence>
<dbReference type="AlphaFoldDB" id="A0A8S3QV39"/>
<dbReference type="PROSITE" id="PS51898">
    <property type="entry name" value="TYR_RECOMBINASE"/>
    <property type="match status" value="1"/>
</dbReference>
<dbReference type="InterPro" id="IPR011010">
    <property type="entry name" value="DNA_brk_join_enz"/>
</dbReference>
<dbReference type="Proteomes" id="UP000683360">
    <property type="component" value="Unassembled WGS sequence"/>
</dbReference>
<proteinExistence type="predicted"/>
<dbReference type="GO" id="GO:0003677">
    <property type="term" value="F:DNA binding"/>
    <property type="evidence" value="ECO:0007669"/>
    <property type="project" value="UniProtKB-KW"/>
</dbReference>
<dbReference type="InterPro" id="IPR052925">
    <property type="entry name" value="Phage_Integrase-like_Recomb"/>
</dbReference>
<dbReference type="PANTHER" id="PTHR34605">
    <property type="entry name" value="PHAGE_INTEGRASE DOMAIN-CONTAINING PROTEIN"/>
    <property type="match status" value="1"/>
</dbReference>
<evidence type="ECO:0000256" key="1">
    <source>
        <dbReference type="ARBA" id="ARBA00023125"/>
    </source>
</evidence>
<dbReference type="SUPFAM" id="SSF56349">
    <property type="entry name" value="DNA breaking-rejoining enzymes"/>
    <property type="match status" value="1"/>
</dbReference>